<proteinExistence type="predicted"/>
<comment type="caution">
    <text evidence="2">The sequence shown here is derived from an EMBL/GenBank/DDBJ whole genome shotgun (WGS) entry which is preliminary data.</text>
</comment>
<dbReference type="EMBL" id="BACD03000007">
    <property type="protein sequence ID" value="GAO47176.1"/>
    <property type="molecule type" value="Genomic_DNA"/>
</dbReference>
<name>A0A0E9NBU3_SAICN</name>
<keyword evidence="3" id="KW-1185">Reference proteome</keyword>
<protein>
    <submittedName>
        <fullName evidence="2">Uncharacterized protein</fullName>
    </submittedName>
</protein>
<sequence>MYLCDICWRRDEGARYWMWKAFFLFFSGFWEHLVTQTPINYRTPFPNNTASLPPPQILPKLIHRLPQTPPPNPNLRMLFRLILASPPLFQQRLERRGALSVITAEGPSVGCEVGPAVRVRRGDAVGVSRGRGGGRGGSGEGESGDCGAGGGDGGAAGCGGDVGGGGGWGEGSGCVAGHAGGLREDEGGTVREGRGTYVKALCQHIVVIKEFVYDCSLSMAIVHIWLTLPQQHEPVIYPPSLPPRDKSRVVRTASRDASGVARHVL</sequence>
<gene>
    <name evidence="2" type="ORF">G7K_1387-t1</name>
</gene>
<reference evidence="2 3" key="3">
    <citation type="journal article" date="2015" name="Genome Announc.">
        <title>Draft Genome Sequence of the Archiascomycetous Yeast Saitoella complicata.</title>
        <authorList>
            <person name="Yamauchi K."/>
            <person name="Kondo S."/>
            <person name="Hamamoto M."/>
            <person name="Takahashi Y."/>
            <person name="Ogura Y."/>
            <person name="Hayashi T."/>
            <person name="Nishida H."/>
        </authorList>
    </citation>
    <scope>NUCLEOTIDE SEQUENCE [LARGE SCALE GENOMIC DNA]</scope>
    <source>
        <strain evidence="2 3">NRRL Y-17804</strain>
    </source>
</reference>
<reference evidence="2 3" key="2">
    <citation type="journal article" date="2014" name="J. Gen. Appl. Microbiol.">
        <title>The early diverging ascomycetous budding yeast Saitoella complicata has three histone deacetylases belonging to the Clr6, Hos2, and Rpd3 lineages.</title>
        <authorList>
            <person name="Nishida H."/>
            <person name="Matsumoto T."/>
            <person name="Kondo S."/>
            <person name="Hamamoto M."/>
            <person name="Yoshikawa H."/>
        </authorList>
    </citation>
    <scope>NUCLEOTIDE SEQUENCE [LARGE SCALE GENOMIC DNA]</scope>
    <source>
        <strain evidence="2 3">NRRL Y-17804</strain>
    </source>
</reference>
<accession>A0A0E9NBU3</accession>
<evidence type="ECO:0000313" key="2">
    <source>
        <dbReference type="EMBL" id="GAO47176.1"/>
    </source>
</evidence>
<organism evidence="2 3">
    <name type="scientific">Saitoella complicata (strain BCRC 22490 / CBS 7301 / JCM 7358 / NBRC 10748 / NRRL Y-17804)</name>
    <dbReference type="NCBI Taxonomy" id="698492"/>
    <lineage>
        <taxon>Eukaryota</taxon>
        <taxon>Fungi</taxon>
        <taxon>Dikarya</taxon>
        <taxon>Ascomycota</taxon>
        <taxon>Taphrinomycotina</taxon>
        <taxon>Taphrinomycotina incertae sedis</taxon>
        <taxon>Saitoella</taxon>
    </lineage>
</organism>
<reference evidence="2 3" key="1">
    <citation type="journal article" date="2011" name="J. Gen. Appl. Microbiol.">
        <title>Draft genome sequencing of the enigmatic yeast Saitoella complicata.</title>
        <authorList>
            <person name="Nishida H."/>
            <person name="Hamamoto M."/>
            <person name="Sugiyama J."/>
        </authorList>
    </citation>
    <scope>NUCLEOTIDE SEQUENCE [LARGE SCALE GENOMIC DNA]</scope>
    <source>
        <strain evidence="2 3">NRRL Y-17804</strain>
    </source>
</reference>
<evidence type="ECO:0000313" key="3">
    <source>
        <dbReference type="Proteomes" id="UP000033140"/>
    </source>
</evidence>
<feature type="region of interest" description="Disordered" evidence="1">
    <location>
        <begin position="243"/>
        <end position="265"/>
    </location>
</feature>
<feature type="region of interest" description="Disordered" evidence="1">
    <location>
        <begin position="124"/>
        <end position="146"/>
    </location>
</feature>
<feature type="compositionally biased region" description="Gly residues" evidence="1">
    <location>
        <begin position="129"/>
        <end position="146"/>
    </location>
</feature>
<dbReference type="Proteomes" id="UP000033140">
    <property type="component" value="Unassembled WGS sequence"/>
</dbReference>
<evidence type="ECO:0000256" key="1">
    <source>
        <dbReference type="SAM" id="MobiDB-lite"/>
    </source>
</evidence>
<dbReference type="AlphaFoldDB" id="A0A0E9NBU3"/>